<evidence type="ECO:0000313" key="3">
    <source>
        <dbReference type="EMBL" id="RUO37359.1"/>
    </source>
</evidence>
<accession>A0A432WUC7</accession>
<reference evidence="4" key="1">
    <citation type="journal article" date="2018" name="Front. Microbiol.">
        <title>Genome-Based Analysis Reveals the Taxonomy and Diversity of the Family Idiomarinaceae.</title>
        <authorList>
            <person name="Liu Y."/>
            <person name="Lai Q."/>
            <person name="Shao Z."/>
        </authorList>
    </citation>
    <scope>NUCLEOTIDE SEQUENCE [LARGE SCALE GENOMIC DNA]</scope>
    <source>
        <strain evidence="4">AIS</strain>
    </source>
</reference>
<protein>
    <submittedName>
        <fullName evidence="3">NAD(P)-dependent oxidoreductase</fullName>
    </submittedName>
</protein>
<evidence type="ECO:0000256" key="1">
    <source>
        <dbReference type="SAM" id="MobiDB-lite"/>
    </source>
</evidence>
<proteinExistence type="predicted"/>
<dbReference type="GO" id="GO:0005737">
    <property type="term" value="C:cytoplasm"/>
    <property type="evidence" value="ECO:0007669"/>
    <property type="project" value="TreeGrafter"/>
</dbReference>
<dbReference type="InterPro" id="IPR051783">
    <property type="entry name" value="NAD(P)-dependent_oxidoreduct"/>
</dbReference>
<dbReference type="PANTHER" id="PTHR48079:SF6">
    <property type="entry name" value="NAD(P)-BINDING DOMAIN-CONTAINING PROTEIN-RELATED"/>
    <property type="match status" value="1"/>
</dbReference>
<keyword evidence="4" id="KW-1185">Reference proteome</keyword>
<dbReference type="InterPro" id="IPR001509">
    <property type="entry name" value="Epimerase_deHydtase"/>
</dbReference>
<feature type="region of interest" description="Disordered" evidence="1">
    <location>
        <begin position="1"/>
        <end position="31"/>
    </location>
</feature>
<gene>
    <name evidence="3" type="ORF">CWE13_05195</name>
</gene>
<sequence>MRYTMANNDTHDAHDHNDHHEHGPDCGHEHGEITEADEQPRALLIGYGDIASRLAPMLIDIGFAVTGIRRRPNDANENDGIQVRAGDVSQAGTWAKLMQEPWDLIVVTLTPTEYSAEGYHQGYVVPMQHLVQQLPVESDTLVLYVSSTSVYGQRNGEWVDESSTTEPSLATGEQLLVAENTLRDGLLAKKAHVAIVRAAGIYGPGRERMYRAIQEGTYTITPVWHNRIHADDLAGALEHLALQHFMGATLDEVYIACEDEPLFGEDYVRHVAAQIGLDAAEVIAKAPKSNDVGARGNKRLSNKRLRESGWQLLSD</sequence>
<dbReference type="GO" id="GO:0004029">
    <property type="term" value="F:aldehyde dehydrogenase (NAD+) activity"/>
    <property type="evidence" value="ECO:0007669"/>
    <property type="project" value="TreeGrafter"/>
</dbReference>
<feature type="domain" description="NAD-dependent epimerase/dehydratase" evidence="2">
    <location>
        <begin position="48"/>
        <end position="216"/>
    </location>
</feature>
<dbReference type="AlphaFoldDB" id="A0A432WUC7"/>
<organism evidence="3 4">
    <name type="scientific">Aliidiomarina shirensis</name>
    <dbReference type="NCBI Taxonomy" id="1048642"/>
    <lineage>
        <taxon>Bacteria</taxon>
        <taxon>Pseudomonadati</taxon>
        <taxon>Pseudomonadota</taxon>
        <taxon>Gammaproteobacteria</taxon>
        <taxon>Alteromonadales</taxon>
        <taxon>Idiomarinaceae</taxon>
        <taxon>Aliidiomarina</taxon>
    </lineage>
</organism>
<dbReference type="Gene3D" id="3.40.50.720">
    <property type="entry name" value="NAD(P)-binding Rossmann-like Domain"/>
    <property type="match status" value="1"/>
</dbReference>
<dbReference type="SUPFAM" id="SSF51735">
    <property type="entry name" value="NAD(P)-binding Rossmann-fold domains"/>
    <property type="match status" value="1"/>
</dbReference>
<evidence type="ECO:0000259" key="2">
    <source>
        <dbReference type="Pfam" id="PF01370"/>
    </source>
</evidence>
<dbReference type="Pfam" id="PF01370">
    <property type="entry name" value="Epimerase"/>
    <property type="match status" value="1"/>
</dbReference>
<dbReference type="Proteomes" id="UP000286934">
    <property type="component" value="Unassembled WGS sequence"/>
</dbReference>
<dbReference type="EMBL" id="PIPP01000002">
    <property type="protein sequence ID" value="RUO37359.1"/>
    <property type="molecule type" value="Genomic_DNA"/>
</dbReference>
<comment type="caution">
    <text evidence="3">The sequence shown here is derived from an EMBL/GenBank/DDBJ whole genome shotgun (WGS) entry which is preliminary data.</text>
</comment>
<name>A0A432WUC7_9GAMM</name>
<dbReference type="InterPro" id="IPR036291">
    <property type="entry name" value="NAD(P)-bd_dom_sf"/>
</dbReference>
<dbReference type="PANTHER" id="PTHR48079">
    <property type="entry name" value="PROTEIN YEEZ"/>
    <property type="match status" value="1"/>
</dbReference>
<feature type="compositionally biased region" description="Basic and acidic residues" evidence="1">
    <location>
        <begin position="9"/>
        <end position="31"/>
    </location>
</feature>
<evidence type="ECO:0000313" key="4">
    <source>
        <dbReference type="Proteomes" id="UP000286934"/>
    </source>
</evidence>